<evidence type="ECO:0000256" key="1">
    <source>
        <dbReference type="ARBA" id="ARBA00006754"/>
    </source>
</evidence>
<dbReference type="InterPro" id="IPR025736">
    <property type="entry name" value="PucR_C-HTH_dom"/>
</dbReference>
<comment type="similarity">
    <text evidence="1">Belongs to the CdaR family.</text>
</comment>
<dbReference type="Pfam" id="PF13556">
    <property type="entry name" value="HTH_30"/>
    <property type="match status" value="1"/>
</dbReference>
<organism evidence="4 5">
    <name type="scientific">Nocardia uniformis</name>
    <dbReference type="NCBI Taxonomy" id="53432"/>
    <lineage>
        <taxon>Bacteria</taxon>
        <taxon>Bacillati</taxon>
        <taxon>Actinomycetota</taxon>
        <taxon>Actinomycetes</taxon>
        <taxon>Mycobacteriales</taxon>
        <taxon>Nocardiaceae</taxon>
        <taxon>Nocardia</taxon>
    </lineage>
</organism>
<dbReference type="AlphaFoldDB" id="A0A849C8V4"/>
<keyword evidence="5" id="KW-1185">Reference proteome</keyword>
<dbReference type="InterPro" id="IPR042070">
    <property type="entry name" value="PucR_C-HTH_sf"/>
</dbReference>
<feature type="domain" description="CdaR GGDEF-like" evidence="3">
    <location>
        <begin position="324"/>
        <end position="425"/>
    </location>
</feature>
<reference evidence="4 5" key="1">
    <citation type="submission" date="2020-05" db="EMBL/GenBank/DDBJ databases">
        <title>MicrobeNet Type strains.</title>
        <authorList>
            <person name="Nicholson A.C."/>
        </authorList>
    </citation>
    <scope>NUCLEOTIDE SEQUENCE [LARGE SCALE GENOMIC DNA]</scope>
    <source>
        <strain evidence="4 5">JCM 3224</strain>
    </source>
</reference>
<dbReference type="EMBL" id="JABELX010000005">
    <property type="protein sequence ID" value="NNH71289.1"/>
    <property type="molecule type" value="Genomic_DNA"/>
</dbReference>
<protein>
    <submittedName>
        <fullName evidence="4">PucR family transcriptional regulator</fullName>
    </submittedName>
</protein>
<feature type="domain" description="PucR C-terminal helix-turn-helix" evidence="2">
    <location>
        <begin position="479"/>
        <end position="537"/>
    </location>
</feature>
<comment type="caution">
    <text evidence="4">The sequence shown here is derived from an EMBL/GenBank/DDBJ whole genome shotgun (WGS) entry which is preliminary data.</text>
</comment>
<evidence type="ECO:0000313" key="4">
    <source>
        <dbReference type="EMBL" id="NNH71289.1"/>
    </source>
</evidence>
<dbReference type="Pfam" id="PF17853">
    <property type="entry name" value="GGDEF_2"/>
    <property type="match status" value="1"/>
</dbReference>
<gene>
    <name evidence="4" type="ORF">HLB23_15705</name>
</gene>
<dbReference type="PANTHER" id="PTHR33744:SF17">
    <property type="entry name" value="CONSERVED PROTEIN"/>
    <property type="match status" value="1"/>
</dbReference>
<proteinExistence type="inferred from homology"/>
<dbReference type="InterPro" id="IPR041522">
    <property type="entry name" value="CdaR_GGDEF"/>
</dbReference>
<evidence type="ECO:0000259" key="3">
    <source>
        <dbReference type="Pfam" id="PF17853"/>
    </source>
</evidence>
<dbReference type="RefSeq" id="WP_067520892.1">
    <property type="nucleotide sequence ID" value="NZ_JABELX010000005.1"/>
</dbReference>
<dbReference type="PANTHER" id="PTHR33744">
    <property type="entry name" value="CARBOHYDRATE DIACID REGULATOR"/>
    <property type="match status" value="1"/>
</dbReference>
<name>A0A849C8V4_9NOCA</name>
<accession>A0A849C8V4</accession>
<evidence type="ECO:0000259" key="2">
    <source>
        <dbReference type="Pfam" id="PF13556"/>
    </source>
</evidence>
<dbReference type="InterPro" id="IPR051448">
    <property type="entry name" value="CdaR-like_regulators"/>
</dbReference>
<sequence>MTSIPRASLGRILDDLGSTLLHLVCGSVHDAEEISDVVIYDPHDEPVLTPHALVLGVGLRDGAEFRRVLDDLGERGAAGLIVRAPVTADPALHDITRRRGIALLGLVNGASWNQLAALLRALLAGDVDETNPETLGGIPSGDLFAVANAVSALLDAPVTIEDRSCRVLAFSGGQDLADPSRTETILQRQVPDRHTASLEAQGVFRELYRSTAPIRIEPPADLDDFAIPRVAQAVRAGDEMLGSIWAATAAPLTPELILSFQESAKLVALHLVRRRAGADIARRLRADLVSRALDGGPGAVEAVRKLGLLNRTVTVLAMTSGDPADPPSVAAHGKLAAERERLTDALTIHLTAAFPTAAAALLGDVAYAIVPLPDPAADDRAAQVADDFLQRIGDRVRLSIGAGTVTQDVAGLGHSRAAADRALRVALTNTASGRVVRIADVQAEALLLELRDLMRVRGETPAGPIARLLKYDAAQGSSLVDSLRAWLDAFGDVTAAAAAVYIHPNTFRYRLRRIEEIGRIDLTDPDARFTAMLQLRLIAPENSPDDSIG</sequence>
<dbReference type="Proteomes" id="UP000586827">
    <property type="component" value="Unassembled WGS sequence"/>
</dbReference>
<dbReference type="Gene3D" id="1.10.10.2840">
    <property type="entry name" value="PucR C-terminal helix-turn-helix domain"/>
    <property type="match status" value="1"/>
</dbReference>
<evidence type="ECO:0000313" key="5">
    <source>
        <dbReference type="Proteomes" id="UP000586827"/>
    </source>
</evidence>